<dbReference type="Proteomes" id="UP000051870">
    <property type="component" value="Unassembled WGS sequence"/>
</dbReference>
<dbReference type="GO" id="GO:0017057">
    <property type="term" value="F:6-phosphogluconolactonase activity"/>
    <property type="evidence" value="ECO:0007669"/>
    <property type="project" value="UniProtKB-UniRule"/>
</dbReference>
<dbReference type="RefSeq" id="WP_058312735.1">
    <property type="nucleotide sequence ID" value="NZ_CYTW01000005.1"/>
</dbReference>
<accession>A0A0P1IP63</accession>
<evidence type="ECO:0000313" key="10">
    <source>
        <dbReference type="Proteomes" id="UP000051870"/>
    </source>
</evidence>
<dbReference type="Pfam" id="PF01182">
    <property type="entry name" value="Glucosamine_iso"/>
    <property type="match status" value="1"/>
</dbReference>
<proteinExistence type="inferred from homology"/>
<keyword evidence="7 9" id="KW-0378">Hydrolase</keyword>
<dbReference type="GeneID" id="83882547"/>
<protein>
    <recommendedName>
        <fullName evidence="6 7">6-phosphogluconolactonase</fullName>
        <shortName evidence="7">6PGL</shortName>
        <ecNumber evidence="5 7">3.1.1.31</ecNumber>
    </recommendedName>
</protein>
<evidence type="ECO:0000256" key="3">
    <source>
        <dbReference type="ARBA" id="ARBA00004961"/>
    </source>
</evidence>
<dbReference type="CDD" id="cd01400">
    <property type="entry name" value="6PGL"/>
    <property type="match status" value="1"/>
</dbReference>
<sequence length="232" mass="24476">MHTIVEYPSSQHQAEGLADEVAAQLAQSLADKGRATLAVPGGTTPGAFLTALSKAEIDWAHVSVLLTDERFVAEQDARSNMRLLRETLARNAASAATFVSLYAPAEFPESVLGDIAQAVEAVLPIDVGVLGMGADMHIASLFPQGDRLSEALASDCASVLLPMRAKGAIEPRLTLTAPVLGAAKHLHLLIRGAEKVEAISRATAEHSIENAPVKLLLERPNLTIHIADGELT</sequence>
<dbReference type="InterPro" id="IPR005900">
    <property type="entry name" value="6-phosphogluconolactonase_DevB"/>
</dbReference>
<dbReference type="InterPro" id="IPR039104">
    <property type="entry name" value="6PGL"/>
</dbReference>
<comment type="pathway">
    <text evidence="3 7">Carbohydrate degradation; pentose phosphate pathway; D-ribulose 5-phosphate from D-glucose 6-phosphate (oxidative stage): step 2/3.</text>
</comment>
<comment type="similarity">
    <text evidence="4 7">Belongs to the glucosamine/galactosamine-6-phosphate isomerase family. 6-phosphogluconolactonase subfamily.</text>
</comment>
<evidence type="ECO:0000256" key="7">
    <source>
        <dbReference type="RuleBase" id="RU365095"/>
    </source>
</evidence>
<dbReference type="EC" id="3.1.1.31" evidence="5 7"/>
<keyword evidence="10" id="KW-1185">Reference proteome</keyword>
<dbReference type="InterPro" id="IPR006148">
    <property type="entry name" value="Glc/Gal-6P_isomerase"/>
</dbReference>
<evidence type="ECO:0000313" key="9">
    <source>
        <dbReference type="EMBL" id="CUK11406.1"/>
    </source>
</evidence>
<dbReference type="GO" id="GO:0006098">
    <property type="term" value="P:pentose-phosphate shunt"/>
    <property type="evidence" value="ECO:0007669"/>
    <property type="project" value="UniProtKB-UniPathway"/>
</dbReference>
<dbReference type="InterPro" id="IPR037171">
    <property type="entry name" value="NagB/RpiA_transferase-like"/>
</dbReference>
<evidence type="ECO:0000256" key="4">
    <source>
        <dbReference type="ARBA" id="ARBA00010662"/>
    </source>
</evidence>
<dbReference type="GO" id="GO:0005975">
    <property type="term" value="P:carbohydrate metabolic process"/>
    <property type="evidence" value="ECO:0007669"/>
    <property type="project" value="UniProtKB-UniRule"/>
</dbReference>
<dbReference type="EMBL" id="CYTW01000005">
    <property type="protein sequence ID" value="CUK11406.1"/>
    <property type="molecule type" value="Genomic_DNA"/>
</dbReference>
<dbReference type="PANTHER" id="PTHR11054:SF0">
    <property type="entry name" value="6-PHOSPHOGLUCONOLACTONASE"/>
    <property type="match status" value="1"/>
</dbReference>
<evidence type="ECO:0000256" key="1">
    <source>
        <dbReference type="ARBA" id="ARBA00000832"/>
    </source>
</evidence>
<feature type="domain" description="Glucosamine/galactosamine-6-phosphate isomerase" evidence="8">
    <location>
        <begin position="9"/>
        <end position="217"/>
    </location>
</feature>
<evidence type="ECO:0000256" key="2">
    <source>
        <dbReference type="ARBA" id="ARBA00002681"/>
    </source>
</evidence>
<dbReference type="PANTHER" id="PTHR11054">
    <property type="entry name" value="6-PHOSPHOGLUCONOLACTONASE"/>
    <property type="match status" value="1"/>
</dbReference>
<comment type="catalytic activity">
    <reaction evidence="1 7">
        <text>6-phospho-D-glucono-1,5-lactone + H2O = 6-phospho-D-gluconate + H(+)</text>
        <dbReference type="Rhea" id="RHEA:12556"/>
        <dbReference type="ChEBI" id="CHEBI:15377"/>
        <dbReference type="ChEBI" id="CHEBI:15378"/>
        <dbReference type="ChEBI" id="CHEBI:57955"/>
        <dbReference type="ChEBI" id="CHEBI:58759"/>
        <dbReference type="EC" id="3.1.1.31"/>
    </reaction>
</comment>
<dbReference type="NCBIfam" id="TIGR01198">
    <property type="entry name" value="pgl"/>
    <property type="match status" value="1"/>
</dbReference>
<evidence type="ECO:0000256" key="5">
    <source>
        <dbReference type="ARBA" id="ARBA00013198"/>
    </source>
</evidence>
<organism evidence="9 10">
    <name type="scientific">Shimia thalassica</name>
    <dbReference type="NCBI Taxonomy" id="1715693"/>
    <lineage>
        <taxon>Bacteria</taxon>
        <taxon>Pseudomonadati</taxon>
        <taxon>Pseudomonadota</taxon>
        <taxon>Alphaproteobacteria</taxon>
        <taxon>Rhodobacterales</taxon>
        <taxon>Roseobacteraceae</taxon>
    </lineage>
</organism>
<evidence type="ECO:0000259" key="8">
    <source>
        <dbReference type="Pfam" id="PF01182"/>
    </source>
</evidence>
<dbReference type="AlphaFoldDB" id="A0A0P1IP63"/>
<gene>
    <name evidence="9" type="primary">pgl_2</name>
    <name evidence="7" type="synonym">pgl</name>
    <name evidence="9" type="ORF">PH7735_03570</name>
</gene>
<dbReference type="STRING" id="1715693.PH7735_03570"/>
<dbReference type="SUPFAM" id="SSF100950">
    <property type="entry name" value="NagB/RpiA/CoA transferase-like"/>
    <property type="match status" value="1"/>
</dbReference>
<dbReference type="UniPathway" id="UPA00115">
    <property type="reaction ID" value="UER00409"/>
</dbReference>
<reference evidence="10" key="1">
    <citation type="submission" date="2015-09" db="EMBL/GenBank/DDBJ databases">
        <authorList>
            <person name="Rodrigo-Torres Lidia"/>
            <person name="Arahal R.David."/>
        </authorList>
    </citation>
    <scope>NUCLEOTIDE SEQUENCE [LARGE SCALE GENOMIC DNA]</scope>
    <source>
        <strain evidence="10">CECT 7735</strain>
    </source>
</reference>
<evidence type="ECO:0000256" key="6">
    <source>
        <dbReference type="ARBA" id="ARBA00020337"/>
    </source>
</evidence>
<dbReference type="Gene3D" id="3.40.50.1360">
    <property type="match status" value="1"/>
</dbReference>
<name>A0A0P1IP63_9RHOB</name>
<comment type="function">
    <text evidence="2 7">Hydrolysis of 6-phosphogluconolactone to 6-phosphogluconate.</text>
</comment>